<dbReference type="OrthoDB" id="8266045at2"/>
<dbReference type="AlphaFoldDB" id="A0A373FMS9"/>
<sequence>MSHDNFALQLCTANADLQLECSRLLLENTQRSVELLQRAATQGIAEAKVGIDGLQNSTDKQFQTPLSPEILVAMGQRYSAQSREIAQQAMQNQATLMTGLQQALICWLQATTRNAGKQQTTYAMPEWLKPWIAPQPQQNETETKGKE</sequence>
<comment type="caution">
    <text evidence="1">The sequence shown here is derived from an EMBL/GenBank/DDBJ whole genome shotgun (WGS) entry which is preliminary data.</text>
</comment>
<dbReference type="EMBL" id="QURR01000009">
    <property type="protein sequence ID" value="RGE45450.1"/>
    <property type="molecule type" value="Genomic_DNA"/>
</dbReference>
<evidence type="ECO:0000313" key="1">
    <source>
        <dbReference type="EMBL" id="RGE45450.1"/>
    </source>
</evidence>
<reference evidence="1 2" key="1">
    <citation type="submission" date="2018-08" db="EMBL/GenBank/DDBJ databases">
        <title>Comamonas testosteroni strain SWCO2.</title>
        <authorList>
            <person name="Jiang N."/>
            <person name="Zhang X.Z."/>
        </authorList>
    </citation>
    <scope>NUCLEOTIDE SEQUENCE [LARGE SCALE GENOMIC DNA]</scope>
    <source>
        <strain evidence="1 2">SWCO2</strain>
    </source>
</reference>
<proteinExistence type="predicted"/>
<protein>
    <recommendedName>
        <fullName evidence="3">Phasin domain-containing protein</fullName>
    </recommendedName>
</protein>
<dbReference type="Proteomes" id="UP000261948">
    <property type="component" value="Unassembled WGS sequence"/>
</dbReference>
<gene>
    <name evidence="1" type="ORF">DZC30_09355</name>
</gene>
<evidence type="ECO:0000313" key="2">
    <source>
        <dbReference type="Proteomes" id="UP000261948"/>
    </source>
</evidence>
<evidence type="ECO:0008006" key="3">
    <source>
        <dbReference type="Google" id="ProtNLM"/>
    </source>
</evidence>
<name>A0A373FMS9_COMTE</name>
<organism evidence="1 2">
    <name type="scientific">Comamonas testosteroni</name>
    <name type="common">Pseudomonas testosteroni</name>
    <dbReference type="NCBI Taxonomy" id="285"/>
    <lineage>
        <taxon>Bacteria</taxon>
        <taxon>Pseudomonadati</taxon>
        <taxon>Pseudomonadota</taxon>
        <taxon>Betaproteobacteria</taxon>
        <taxon>Burkholderiales</taxon>
        <taxon>Comamonadaceae</taxon>
        <taxon>Comamonas</taxon>
    </lineage>
</organism>
<keyword evidence="2" id="KW-1185">Reference proteome</keyword>
<accession>A0A373FMS9</accession>